<dbReference type="Proteomes" id="UP000230407">
    <property type="component" value="Unassembled WGS sequence"/>
</dbReference>
<keyword evidence="1" id="KW-0285">Flavoprotein</keyword>
<sequence>MYDLVVVGAGPYGLSIAAHAAAAGLTVRTFGRPMASWRDHMPEGMFLKSEPWSSNLSDPAGKHTLAAYCAGRGLRAEHGRPLPLDVFTDYGLWFGERAVPRVDEERVVCVRRGPDGFLVETAEGVAHGARTVALAVGVMPFVHVPGTLGALPRELATHSSHHRDLSVFRGRDVTVLGAGQAALETAALLAECGAHPRVVARADHVDWNTPPQPLRRGPLRSLRDPHSGLGTGWSSWVWAELPWAVRRLPGGLRARIAGTALGPAGAWWLRDRVESRIPVLLGHRLRAAAETGGTVRLTLESSRGTVTELETDHVVAATGFRPDVGRLELLDPAVRDVLRTAGTSRAPEVGGCFESSLPGLFFAGLLTAPSFGPAMRFVHGAGFTAERLVRGVRRRLAARPPATRLPVPGTRTRHSRAAAPLG</sequence>
<comment type="caution">
    <text evidence="6">The sequence shown here is derived from an EMBL/GenBank/DDBJ whole genome shotgun (WGS) entry which is preliminary data.</text>
</comment>
<keyword evidence="6" id="KW-0503">Monooxygenase</keyword>
<dbReference type="RefSeq" id="WP_100200659.1">
    <property type="nucleotide sequence ID" value="NZ_PGGW01000011.1"/>
</dbReference>
<dbReference type="Pfam" id="PF07992">
    <property type="entry name" value="Pyr_redox_2"/>
    <property type="match status" value="1"/>
</dbReference>
<feature type="domain" description="FAD/NAD(P)-binding" evidence="5">
    <location>
        <begin position="2"/>
        <end position="205"/>
    </location>
</feature>
<dbReference type="Gene3D" id="3.50.50.60">
    <property type="entry name" value="FAD/NAD(P)-binding domain"/>
    <property type="match status" value="1"/>
</dbReference>
<evidence type="ECO:0000256" key="3">
    <source>
        <dbReference type="ARBA" id="ARBA00048132"/>
    </source>
</evidence>
<protein>
    <submittedName>
        <fullName evidence="6">Dimethylaniline monooxygenase</fullName>
    </submittedName>
</protein>
<evidence type="ECO:0000256" key="2">
    <source>
        <dbReference type="ARBA" id="ARBA00023002"/>
    </source>
</evidence>
<dbReference type="InterPro" id="IPR050097">
    <property type="entry name" value="Ferredoxin-NADP_redctase_2"/>
</dbReference>
<dbReference type="GO" id="GO:0004497">
    <property type="term" value="F:monooxygenase activity"/>
    <property type="evidence" value="ECO:0007669"/>
    <property type="project" value="UniProtKB-KW"/>
</dbReference>
<dbReference type="EMBL" id="PGGW01000011">
    <property type="protein sequence ID" value="PJE99618.1"/>
    <property type="molecule type" value="Genomic_DNA"/>
</dbReference>
<dbReference type="InterPro" id="IPR036188">
    <property type="entry name" value="FAD/NAD-bd_sf"/>
</dbReference>
<dbReference type="GO" id="GO:0004791">
    <property type="term" value="F:thioredoxin-disulfide reductase (NADPH) activity"/>
    <property type="evidence" value="ECO:0007669"/>
    <property type="project" value="UniProtKB-EC"/>
</dbReference>
<evidence type="ECO:0000259" key="5">
    <source>
        <dbReference type="Pfam" id="PF07992"/>
    </source>
</evidence>
<evidence type="ECO:0000256" key="4">
    <source>
        <dbReference type="SAM" id="MobiDB-lite"/>
    </source>
</evidence>
<dbReference type="SUPFAM" id="SSF51905">
    <property type="entry name" value="FAD/NAD(P)-binding domain"/>
    <property type="match status" value="1"/>
</dbReference>
<dbReference type="AlphaFoldDB" id="A0A2M8M608"/>
<organism evidence="6 7">
    <name type="scientific">Streptomyces carminius</name>
    <dbReference type="NCBI Taxonomy" id="2665496"/>
    <lineage>
        <taxon>Bacteria</taxon>
        <taxon>Bacillati</taxon>
        <taxon>Actinomycetota</taxon>
        <taxon>Actinomycetes</taxon>
        <taxon>Kitasatosporales</taxon>
        <taxon>Streptomycetaceae</taxon>
        <taxon>Streptomyces</taxon>
    </lineage>
</organism>
<evidence type="ECO:0000313" key="7">
    <source>
        <dbReference type="Proteomes" id="UP000230407"/>
    </source>
</evidence>
<feature type="region of interest" description="Disordered" evidence="4">
    <location>
        <begin position="401"/>
        <end position="422"/>
    </location>
</feature>
<evidence type="ECO:0000313" key="6">
    <source>
        <dbReference type="EMBL" id="PJE99618.1"/>
    </source>
</evidence>
<name>A0A2M8M608_9ACTN</name>
<dbReference type="PRINTS" id="PR00469">
    <property type="entry name" value="PNDRDTASEII"/>
</dbReference>
<keyword evidence="2" id="KW-0560">Oxidoreductase</keyword>
<evidence type="ECO:0000256" key="1">
    <source>
        <dbReference type="ARBA" id="ARBA00022630"/>
    </source>
</evidence>
<dbReference type="PRINTS" id="PR00368">
    <property type="entry name" value="FADPNR"/>
</dbReference>
<dbReference type="InterPro" id="IPR023753">
    <property type="entry name" value="FAD/NAD-binding_dom"/>
</dbReference>
<comment type="catalytic activity">
    <reaction evidence="3">
        <text>[thioredoxin]-dithiol + NADP(+) = [thioredoxin]-disulfide + NADPH + H(+)</text>
        <dbReference type="Rhea" id="RHEA:20345"/>
        <dbReference type="Rhea" id="RHEA-COMP:10698"/>
        <dbReference type="Rhea" id="RHEA-COMP:10700"/>
        <dbReference type="ChEBI" id="CHEBI:15378"/>
        <dbReference type="ChEBI" id="CHEBI:29950"/>
        <dbReference type="ChEBI" id="CHEBI:50058"/>
        <dbReference type="ChEBI" id="CHEBI:57783"/>
        <dbReference type="ChEBI" id="CHEBI:58349"/>
        <dbReference type="EC" id="1.8.1.9"/>
    </reaction>
</comment>
<keyword evidence="7" id="KW-1185">Reference proteome</keyword>
<dbReference type="PANTHER" id="PTHR48105">
    <property type="entry name" value="THIOREDOXIN REDUCTASE 1-RELATED-RELATED"/>
    <property type="match status" value="1"/>
</dbReference>
<reference evidence="6 7" key="1">
    <citation type="submission" date="2017-11" db="EMBL/GenBank/DDBJ databases">
        <title>Streptomyces carmine sp. nov., a novel actinomycete isolated from Sophora alopecuroides in Xinjiang, China.</title>
        <authorList>
            <person name="Wang Y."/>
            <person name="Luo X."/>
            <person name="Wan C."/>
            <person name="Zhang L."/>
        </authorList>
    </citation>
    <scope>NUCLEOTIDE SEQUENCE [LARGE SCALE GENOMIC DNA]</scope>
    <source>
        <strain evidence="6 7">TRM SA0054</strain>
    </source>
</reference>
<accession>A0A2M8M608</accession>
<proteinExistence type="predicted"/>
<gene>
    <name evidence="6" type="ORF">CUT44_03705</name>
</gene>